<dbReference type="OrthoDB" id="9801997at2"/>
<evidence type="ECO:0000313" key="3">
    <source>
        <dbReference type="Proteomes" id="UP000229498"/>
    </source>
</evidence>
<dbReference type="NCBIfam" id="TIGR00778">
    <property type="entry name" value="ahpD_dom"/>
    <property type="match status" value="1"/>
</dbReference>
<dbReference type="EMBL" id="PHIG01000007">
    <property type="protein sequence ID" value="PJK31233.1"/>
    <property type="molecule type" value="Genomic_DNA"/>
</dbReference>
<dbReference type="InterPro" id="IPR029032">
    <property type="entry name" value="AhpD-like"/>
</dbReference>
<protein>
    <recommendedName>
        <fullName evidence="1">Carboxymuconolactone decarboxylase-like domain-containing protein</fullName>
    </recommendedName>
</protein>
<dbReference type="AlphaFoldDB" id="A0A2M9G6A1"/>
<evidence type="ECO:0000259" key="1">
    <source>
        <dbReference type="Pfam" id="PF02627"/>
    </source>
</evidence>
<dbReference type="Proteomes" id="UP000229498">
    <property type="component" value="Unassembled WGS sequence"/>
</dbReference>
<name>A0A2M9G6A1_9PROT</name>
<comment type="caution">
    <text evidence="2">The sequence shown here is derived from an EMBL/GenBank/DDBJ whole genome shotgun (WGS) entry which is preliminary data.</text>
</comment>
<feature type="domain" description="Carboxymuconolactone decarboxylase-like" evidence="1">
    <location>
        <begin position="44"/>
        <end position="126"/>
    </location>
</feature>
<evidence type="ECO:0000313" key="2">
    <source>
        <dbReference type="EMBL" id="PJK31233.1"/>
    </source>
</evidence>
<reference evidence="2 3" key="1">
    <citation type="submission" date="2017-11" db="EMBL/GenBank/DDBJ databases">
        <title>Draft genome sequence of Rhizobiales bacterium SY3-13.</title>
        <authorList>
            <person name="Sun C."/>
        </authorList>
    </citation>
    <scope>NUCLEOTIDE SEQUENCE [LARGE SCALE GENOMIC DNA]</scope>
    <source>
        <strain evidence="2 3">SY3-13</strain>
    </source>
</reference>
<dbReference type="PANTHER" id="PTHR34846">
    <property type="entry name" value="4-CARBOXYMUCONOLACTONE DECARBOXYLASE FAMILY PROTEIN (AFU_ORTHOLOGUE AFUA_6G11590)"/>
    <property type="match status" value="1"/>
</dbReference>
<gene>
    <name evidence="2" type="ORF">CVT23_03115</name>
</gene>
<dbReference type="PANTHER" id="PTHR34846:SF10">
    <property type="entry name" value="CYTOPLASMIC PROTEIN"/>
    <property type="match status" value="1"/>
</dbReference>
<keyword evidence="3" id="KW-1185">Reference proteome</keyword>
<organism evidence="2 3">
    <name type="scientific">Minwuia thermotolerans</name>
    <dbReference type="NCBI Taxonomy" id="2056226"/>
    <lineage>
        <taxon>Bacteria</taxon>
        <taxon>Pseudomonadati</taxon>
        <taxon>Pseudomonadota</taxon>
        <taxon>Alphaproteobacteria</taxon>
        <taxon>Minwuiales</taxon>
        <taxon>Minwuiaceae</taxon>
        <taxon>Minwuia</taxon>
    </lineage>
</organism>
<dbReference type="RefSeq" id="WP_109796150.1">
    <property type="nucleotide sequence ID" value="NZ_PHIG01000007.1"/>
</dbReference>
<dbReference type="Gene3D" id="1.20.1290.10">
    <property type="entry name" value="AhpD-like"/>
    <property type="match status" value="1"/>
</dbReference>
<dbReference type="GO" id="GO:0051920">
    <property type="term" value="F:peroxiredoxin activity"/>
    <property type="evidence" value="ECO:0007669"/>
    <property type="project" value="InterPro"/>
</dbReference>
<dbReference type="Pfam" id="PF02627">
    <property type="entry name" value="CMD"/>
    <property type="match status" value="1"/>
</dbReference>
<dbReference type="SUPFAM" id="SSF69118">
    <property type="entry name" value="AhpD-like"/>
    <property type="match status" value="1"/>
</dbReference>
<dbReference type="InterPro" id="IPR004675">
    <property type="entry name" value="AhpD_core"/>
</dbReference>
<accession>A0A2M9G6A1</accession>
<dbReference type="InterPro" id="IPR003779">
    <property type="entry name" value="CMD-like"/>
</dbReference>
<sequence>MKQDRIVEPVSLRNAEPEARAVLDRLRRDWAKVPVSFAFMAAQPKALEAFATYAKEVIYNGPLDPKIRELAYLRTAQLAGCRLCVANHAAAARDVGVEQAKIENIDRSADSGVFSDLEKAVLRFAEHVASKPGKAPADLLAELHAGLGNDGVVALTQVIGLANLFSRFNNALHTYSDADIG</sequence>
<proteinExistence type="predicted"/>